<reference evidence="2" key="1">
    <citation type="journal article" date="2017" name="Front. Plant Sci.">
        <title>Climate Clever Clovers: New Paradigm to Reduce the Environmental Footprint of Ruminants by Breeding Low Methanogenic Forages Utilizing Haplotype Variation.</title>
        <authorList>
            <person name="Kaur P."/>
            <person name="Appels R."/>
            <person name="Bayer P.E."/>
            <person name="Keeble-Gagnere G."/>
            <person name="Wang J."/>
            <person name="Hirakawa H."/>
            <person name="Shirasawa K."/>
            <person name="Vercoe P."/>
            <person name="Stefanova K."/>
            <person name="Durmic Z."/>
            <person name="Nichols P."/>
            <person name="Revell C."/>
            <person name="Isobe S.N."/>
            <person name="Edwards D."/>
            <person name="Erskine W."/>
        </authorList>
    </citation>
    <scope>NUCLEOTIDE SEQUENCE [LARGE SCALE GENOMIC DNA]</scope>
    <source>
        <strain evidence="2">cv. Daliak</strain>
    </source>
</reference>
<protein>
    <recommendedName>
        <fullName evidence="3">NAC domain-containing protein</fullName>
    </recommendedName>
</protein>
<dbReference type="Proteomes" id="UP000242715">
    <property type="component" value="Unassembled WGS sequence"/>
</dbReference>
<evidence type="ECO:0000313" key="1">
    <source>
        <dbReference type="EMBL" id="GAU22453.1"/>
    </source>
</evidence>
<proteinExistence type="predicted"/>
<name>A0A2Z6LY83_TRISU</name>
<evidence type="ECO:0000313" key="2">
    <source>
        <dbReference type="Proteomes" id="UP000242715"/>
    </source>
</evidence>
<gene>
    <name evidence="1" type="ORF">TSUD_123400</name>
</gene>
<sequence>MQGHFDAYALCRIFKKSTVIVPKVGEQYVNNVTRHSNHITSDQQSSSIELYSEGGRDEVLESSNYLMPWDANSTQNINGNNTFNNNGGMTRDNGIWTQFLSEDLLNLPTSSSSFPNYGSTPNYPPSKVDIALECARMQHRFSMPPLEVEDFPHVGFNSELKMTQLASSSMSGTRNETDILQEILSVAQASQELINQPNYSHTFGGNENYATHHENDFTFMVGNNNYNVNDHMNSMRYDDKVWEDPNMRSIEIGDLDDEFKAERMVENLRWVGMSSNDLEKVSYIANI</sequence>
<dbReference type="AlphaFoldDB" id="A0A2Z6LY83"/>
<organism evidence="1 2">
    <name type="scientific">Trifolium subterraneum</name>
    <name type="common">Subterranean clover</name>
    <dbReference type="NCBI Taxonomy" id="3900"/>
    <lineage>
        <taxon>Eukaryota</taxon>
        <taxon>Viridiplantae</taxon>
        <taxon>Streptophyta</taxon>
        <taxon>Embryophyta</taxon>
        <taxon>Tracheophyta</taxon>
        <taxon>Spermatophyta</taxon>
        <taxon>Magnoliopsida</taxon>
        <taxon>eudicotyledons</taxon>
        <taxon>Gunneridae</taxon>
        <taxon>Pentapetalae</taxon>
        <taxon>rosids</taxon>
        <taxon>fabids</taxon>
        <taxon>Fabales</taxon>
        <taxon>Fabaceae</taxon>
        <taxon>Papilionoideae</taxon>
        <taxon>50 kb inversion clade</taxon>
        <taxon>NPAAA clade</taxon>
        <taxon>Hologalegina</taxon>
        <taxon>IRL clade</taxon>
        <taxon>Trifolieae</taxon>
        <taxon>Trifolium</taxon>
    </lineage>
</organism>
<dbReference type="OrthoDB" id="1860415at2759"/>
<keyword evidence="2" id="KW-1185">Reference proteome</keyword>
<evidence type="ECO:0008006" key="3">
    <source>
        <dbReference type="Google" id="ProtNLM"/>
    </source>
</evidence>
<dbReference type="EMBL" id="DF973247">
    <property type="protein sequence ID" value="GAU22453.1"/>
    <property type="molecule type" value="Genomic_DNA"/>
</dbReference>
<accession>A0A2Z6LY83</accession>